<accession>A0A8S9MF34</accession>
<organism evidence="2">
    <name type="scientific">Brassica cretica</name>
    <name type="common">Mustard</name>
    <dbReference type="NCBI Taxonomy" id="69181"/>
    <lineage>
        <taxon>Eukaryota</taxon>
        <taxon>Viridiplantae</taxon>
        <taxon>Streptophyta</taxon>
        <taxon>Embryophyta</taxon>
        <taxon>Tracheophyta</taxon>
        <taxon>Spermatophyta</taxon>
        <taxon>Magnoliopsida</taxon>
        <taxon>eudicotyledons</taxon>
        <taxon>Gunneridae</taxon>
        <taxon>Pentapetalae</taxon>
        <taxon>rosids</taxon>
        <taxon>malvids</taxon>
        <taxon>Brassicales</taxon>
        <taxon>Brassicaceae</taxon>
        <taxon>Brassiceae</taxon>
        <taxon>Brassica</taxon>
    </lineage>
</organism>
<comment type="caution">
    <text evidence="2">The sequence shown here is derived from an EMBL/GenBank/DDBJ whole genome shotgun (WGS) entry which is preliminary data.</text>
</comment>
<evidence type="ECO:0000313" key="2">
    <source>
        <dbReference type="EMBL" id="KAF2616239.1"/>
    </source>
</evidence>
<name>A0A8S9MF34_BRACR</name>
<protein>
    <submittedName>
        <fullName evidence="2">Uncharacterized protein</fullName>
    </submittedName>
</protein>
<dbReference type="EMBL" id="QGKY02000089">
    <property type="protein sequence ID" value="KAF2616239.1"/>
    <property type="molecule type" value="Genomic_DNA"/>
</dbReference>
<feature type="compositionally biased region" description="Low complexity" evidence="1">
    <location>
        <begin position="1"/>
        <end position="13"/>
    </location>
</feature>
<gene>
    <name evidence="2" type="ORF">F2Q70_00013584</name>
</gene>
<sequence length="53" mass="5813">MVALEEASILESSSGREEETSEETEGRQFSTKERVLSGKLLRGVAVDSKQTVQ</sequence>
<evidence type="ECO:0000256" key="1">
    <source>
        <dbReference type="SAM" id="MobiDB-lite"/>
    </source>
</evidence>
<proteinExistence type="predicted"/>
<dbReference type="AlphaFoldDB" id="A0A8S9MF34"/>
<reference evidence="2" key="1">
    <citation type="submission" date="2019-12" db="EMBL/GenBank/DDBJ databases">
        <title>Genome sequencing and annotation of Brassica cretica.</title>
        <authorList>
            <person name="Studholme D.J."/>
            <person name="Sarris P.F."/>
        </authorList>
    </citation>
    <scope>NUCLEOTIDE SEQUENCE</scope>
    <source>
        <strain evidence="2">PFS-102/07</strain>
        <tissue evidence="2">Leaf</tissue>
    </source>
</reference>
<feature type="compositionally biased region" description="Basic and acidic residues" evidence="1">
    <location>
        <begin position="14"/>
        <end position="33"/>
    </location>
</feature>
<feature type="region of interest" description="Disordered" evidence="1">
    <location>
        <begin position="1"/>
        <end position="33"/>
    </location>
</feature>